<dbReference type="InterPro" id="IPR050624">
    <property type="entry name" value="HTH-type_Tx_Regulator"/>
</dbReference>
<evidence type="ECO:0000259" key="3">
    <source>
        <dbReference type="PROSITE" id="PS50977"/>
    </source>
</evidence>
<dbReference type="GO" id="GO:0003677">
    <property type="term" value="F:DNA binding"/>
    <property type="evidence" value="ECO:0007669"/>
    <property type="project" value="UniProtKB-UniRule"/>
</dbReference>
<dbReference type="PROSITE" id="PS50977">
    <property type="entry name" value="HTH_TETR_2"/>
    <property type="match status" value="1"/>
</dbReference>
<dbReference type="InterPro" id="IPR009057">
    <property type="entry name" value="Homeodomain-like_sf"/>
</dbReference>
<evidence type="ECO:0000313" key="5">
    <source>
        <dbReference type="Proteomes" id="UP000030008"/>
    </source>
</evidence>
<evidence type="ECO:0000256" key="2">
    <source>
        <dbReference type="PROSITE-ProRule" id="PRU00335"/>
    </source>
</evidence>
<dbReference type="PANTHER" id="PTHR43479">
    <property type="entry name" value="ACREF/ENVCD OPERON REPRESSOR-RELATED"/>
    <property type="match status" value="1"/>
</dbReference>
<dbReference type="Gene3D" id="1.10.357.10">
    <property type="entry name" value="Tetracycline Repressor, domain 2"/>
    <property type="match status" value="1"/>
</dbReference>
<proteinExistence type="predicted"/>
<reference evidence="4 5" key="1">
    <citation type="submission" date="2014-08" db="EMBL/GenBank/DDBJ databases">
        <title>Clostridium innocuum, an unnegligible vancomycin-resistant pathogen causing extra-intestinal infections.</title>
        <authorList>
            <person name="Feng Y."/>
            <person name="Chiu C.-H."/>
        </authorList>
    </citation>
    <scope>NUCLEOTIDE SEQUENCE [LARGE SCALE GENOMIC DNA]</scope>
    <source>
        <strain evidence="4 5">AN88</strain>
    </source>
</reference>
<comment type="caution">
    <text evidence="4">The sequence shown here is derived from an EMBL/GenBank/DDBJ whole genome shotgun (WGS) entry which is preliminary data.</text>
</comment>
<dbReference type="Proteomes" id="UP000030008">
    <property type="component" value="Unassembled WGS sequence"/>
</dbReference>
<sequence>MPRNKYPEETVQKILDVSMKLFLEKGYEETTILDIVKELGGLTRGAFYHHFKSKEEVLDALSDRMFLEHNPFEEVRKEKGLSGLEKLKKIIKMQAQNQDQLDLNQMSVPLLKNPKILADYMESNLRIVTPFFEELFLEGIQDGSIPDIKYPKALASLFVMITSVWFIPSIVPCTQEDLLERLLLTKHMLDSMGIYLIDDEILQHAQTIVQSIPTK</sequence>
<dbReference type="SUPFAM" id="SSF46689">
    <property type="entry name" value="Homeodomain-like"/>
    <property type="match status" value="1"/>
</dbReference>
<accession>A0A099I726</accession>
<feature type="DNA-binding region" description="H-T-H motif" evidence="2">
    <location>
        <begin position="32"/>
        <end position="51"/>
    </location>
</feature>
<gene>
    <name evidence="4" type="ORF">CIAN88_13495</name>
</gene>
<feature type="domain" description="HTH tetR-type" evidence="3">
    <location>
        <begin position="8"/>
        <end position="69"/>
    </location>
</feature>
<dbReference type="AlphaFoldDB" id="A0A099I726"/>
<dbReference type="Pfam" id="PF00440">
    <property type="entry name" value="TetR_N"/>
    <property type="match status" value="1"/>
</dbReference>
<keyword evidence="1 2" id="KW-0238">DNA-binding</keyword>
<dbReference type="PANTHER" id="PTHR43479:SF11">
    <property type="entry name" value="ACREF_ENVCD OPERON REPRESSOR-RELATED"/>
    <property type="match status" value="1"/>
</dbReference>
<organism evidence="4 5">
    <name type="scientific">Clostridium innocuum</name>
    <dbReference type="NCBI Taxonomy" id="1522"/>
    <lineage>
        <taxon>Bacteria</taxon>
        <taxon>Bacillati</taxon>
        <taxon>Bacillota</taxon>
        <taxon>Clostridia</taxon>
        <taxon>Eubacteriales</taxon>
        <taxon>Clostridiaceae</taxon>
        <taxon>Clostridium</taxon>
    </lineage>
</organism>
<dbReference type="RefSeq" id="WP_044905891.1">
    <property type="nucleotide sequence ID" value="NZ_JAQCQO010000042.1"/>
</dbReference>
<dbReference type="InterPro" id="IPR001647">
    <property type="entry name" value="HTH_TetR"/>
</dbReference>
<dbReference type="EMBL" id="JQIF01000057">
    <property type="protein sequence ID" value="KGJ52683.1"/>
    <property type="molecule type" value="Genomic_DNA"/>
</dbReference>
<evidence type="ECO:0000313" key="4">
    <source>
        <dbReference type="EMBL" id="KGJ52683.1"/>
    </source>
</evidence>
<name>A0A099I726_CLOIN</name>
<evidence type="ECO:0000256" key="1">
    <source>
        <dbReference type="ARBA" id="ARBA00023125"/>
    </source>
</evidence>
<protein>
    <submittedName>
        <fullName evidence="4">TetR family transcriptional regulator</fullName>
    </submittedName>
</protein>